<comment type="caution">
    <text evidence="3">The sequence shown here is derived from an EMBL/GenBank/DDBJ whole genome shotgun (WGS) entry which is preliminary data.</text>
</comment>
<feature type="signal peptide" evidence="1">
    <location>
        <begin position="1"/>
        <end position="20"/>
    </location>
</feature>
<keyword evidence="1" id="KW-0732">Signal</keyword>
<keyword evidence="4" id="KW-1185">Reference proteome</keyword>
<dbReference type="InterPro" id="IPR029058">
    <property type="entry name" value="AB_hydrolase_fold"/>
</dbReference>
<proteinExistence type="predicted"/>
<evidence type="ECO:0000313" key="3">
    <source>
        <dbReference type="EMBL" id="KAK3669329.1"/>
    </source>
</evidence>
<feature type="chain" id="PRO_5042066594" description="AB hydrolase-1 domain-containing protein" evidence="1">
    <location>
        <begin position="21"/>
        <end position="398"/>
    </location>
</feature>
<dbReference type="AlphaFoldDB" id="A0AAE0TLZ2"/>
<name>A0AAE0TLZ2_9PEZI</name>
<evidence type="ECO:0000256" key="1">
    <source>
        <dbReference type="SAM" id="SignalP"/>
    </source>
</evidence>
<accession>A0AAE0TLZ2</accession>
<protein>
    <recommendedName>
        <fullName evidence="2">AB hydrolase-1 domain-containing protein</fullName>
    </recommendedName>
</protein>
<feature type="domain" description="AB hydrolase-1" evidence="2">
    <location>
        <begin position="106"/>
        <end position="378"/>
    </location>
</feature>
<gene>
    <name evidence="3" type="ORF">LTR78_010791</name>
</gene>
<sequence length="398" mass="42927">MAPFLFLLATLSLTTTLVNAYAPRPDCHPFFLDIPIEATSLDLDIIHVDNNIDAVDFAVDFDRWDAPNITSRISSSSNVSETFTIYAELCSPPGNGTVVKKDAIQILTHGAVFDHRYWDVDLKRSEYSYVQAALNAGYTVLNYDRLCNGLSDKPDAYTLGHGLNELQILRVLTEIVRAGTLNSHLHSGSTLPSTPAFDKVVHVGHSSGSQLTTALLTSYGNLSDAAILTGLLFADHLLPTATLALGFTFAPENNPVLFGGYPSGYIVPSDVGRIQAGFFHRVNDTDPAGFTDEALAYAESVKSPLATGEWLSLRGLLNVGPSAEFKGAVEFFAAEFDELVCDGDCRNDYDPAVLQVVYPHAEAVEVYLQPGAGHGLTLHRNASGGYGVMLDFLGKHGL</sequence>
<dbReference type="Gene3D" id="3.40.50.1820">
    <property type="entry name" value="alpha/beta hydrolase"/>
    <property type="match status" value="1"/>
</dbReference>
<dbReference type="SUPFAM" id="SSF53474">
    <property type="entry name" value="alpha/beta-Hydrolases"/>
    <property type="match status" value="1"/>
</dbReference>
<dbReference type="InterPro" id="IPR000073">
    <property type="entry name" value="AB_hydrolase_1"/>
</dbReference>
<dbReference type="Proteomes" id="UP001274830">
    <property type="component" value="Unassembled WGS sequence"/>
</dbReference>
<dbReference type="Pfam" id="PF12697">
    <property type="entry name" value="Abhydrolase_6"/>
    <property type="match status" value="1"/>
</dbReference>
<evidence type="ECO:0000259" key="2">
    <source>
        <dbReference type="Pfam" id="PF12697"/>
    </source>
</evidence>
<evidence type="ECO:0000313" key="4">
    <source>
        <dbReference type="Proteomes" id="UP001274830"/>
    </source>
</evidence>
<dbReference type="EMBL" id="JAUTXT010000090">
    <property type="protein sequence ID" value="KAK3669329.1"/>
    <property type="molecule type" value="Genomic_DNA"/>
</dbReference>
<organism evidence="3 4">
    <name type="scientific">Recurvomyces mirabilis</name>
    <dbReference type="NCBI Taxonomy" id="574656"/>
    <lineage>
        <taxon>Eukaryota</taxon>
        <taxon>Fungi</taxon>
        <taxon>Dikarya</taxon>
        <taxon>Ascomycota</taxon>
        <taxon>Pezizomycotina</taxon>
        <taxon>Dothideomycetes</taxon>
        <taxon>Dothideomycetidae</taxon>
        <taxon>Mycosphaerellales</taxon>
        <taxon>Teratosphaeriaceae</taxon>
        <taxon>Recurvomyces</taxon>
    </lineage>
</organism>
<reference evidence="3" key="1">
    <citation type="submission" date="2023-07" db="EMBL/GenBank/DDBJ databases">
        <title>Black Yeasts Isolated from many extreme environments.</title>
        <authorList>
            <person name="Coleine C."/>
            <person name="Stajich J.E."/>
            <person name="Selbmann L."/>
        </authorList>
    </citation>
    <scope>NUCLEOTIDE SEQUENCE</scope>
    <source>
        <strain evidence="3">CCFEE 5485</strain>
    </source>
</reference>